<reference evidence="1 2" key="1">
    <citation type="submission" date="2015-12" db="EMBL/GenBank/DDBJ databases">
        <title>Genome sequence of Mucilaginibacter gotjawali.</title>
        <authorList>
            <person name="Lee J.S."/>
            <person name="Lee K.C."/>
            <person name="Kim K.K."/>
            <person name="Lee B.W."/>
        </authorList>
    </citation>
    <scope>NUCLEOTIDE SEQUENCE [LARGE SCALE GENOMIC DNA]</scope>
    <source>
        <strain evidence="1 2">SA3-7</strain>
    </source>
</reference>
<dbReference type="AlphaFoldDB" id="A0A110AZJ7"/>
<sequence length="213" mass="24175">MKLLLKNGTLNLLVLILLTFVLINITNRYILTPGFYSNSGDPLSGIPGQEVSIYENLQRWIYISSAAYLIGKLATISLVLYTALYLADQQVNYKDIFNVVVLAEFVFLIPAVIKITSFYYVFPHGTLEDWRQYYILSALSLFKDAPADWNYALQTVNLFEIGYWFLLALGIYRLSGLNYDRSLQVVVTAYLPALFIWVASVTFCTLMLFPASG</sequence>
<dbReference type="RefSeq" id="WP_096349317.1">
    <property type="nucleotide sequence ID" value="NZ_AP017313.1"/>
</dbReference>
<evidence type="ECO:0000313" key="2">
    <source>
        <dbReference type="Proteomes" id="UP000218263"/>
    </source>
</evidence>
<dbReference type="KEGG" id="mgot:MgSA37_00091"/>
<keyword evidence="2" id="KW-1185">Reference proteome</keyword>
<proteinExistence type="predicted"/>
<evidence type="ECO:0000313" key="1">
    <source>
        <dbReference type="EMBL" id="BAU51942.1"/>
    </source>
</evidence>
<accession>A0A110AZJ7</accession>
<name>A0A110AZJ7_9SPHI</name>
<protein>
    <submittedName>
        <fullName evidence="1">Uncharacterized protein</fullName>
    </submittedName>
</protein>
<gene>
    <name evidence="1" type="ORF">MgSA37_00091</name>
</gene>
<dbReference type="OrthoDB" id="825516at2"/>
<dbReference type="EMBL" id="AP017313">
    <property type="protein sequence ID" value="BAU51942.1"/>
    <property type="molecule type" value="Genomic_DNA"/>
</dbReference>
<organism evidence="1 2">
    <name type="scientific">Mucilaginibacter gotjawali</name>
    <dbReference type="NCBI Taxonomy" id="1550579"/>
    <lineage>
        <taxon>Bacteria</taxon>
        <taxon>Pseudomonadati</taxon>
        <taxon>Bacteroidota</taxon>
        <taxon>Sphingobacteriia</taxon>
        <taxon>Sphingobacteriales</taxon>
        <taxon>Sphingobacteriaceae</taxon>
        <taxon>Mucilaginibacter</taxon>
    </lineage>
</organism>
<dbReference type="Proteomes" id="UP000218263">
    <property type="component" value="Chromosome"/>
</dbReference>